<keyword evidence="1" id="KW-0863">Zinc-finger</keyword>
<dbReference type="GO" id="GO:0008270">
    <property type="term" value="F:zinc ion binding"/>
    <property type="evidence" value="ECO:0007669"/>
    <property type="project" value="UniProtKB-KW"/>
</dbReference>
<proteinExistence type="predicted"/>
<organism evidence="3 4">
    <name type="scientific">Cylindrotheca closterium</name>
    <dbReference type="NCBI Taxonomy" id="2856"/>
    <lineage>
        <taxon>Eukaryota</taxon>
        <taxon>Sar</taxon>
        <taxon>Stramenopiles</taxon>
        <taxon>Ochrophyta</taxon>
        <taxon>Bacillariophyta</taxon>
        <taxon>Bacillariophyceae</taxon>
        <taxon>Bacillariophycidae</taxon>
        <taxon>Bacillariales</taxon>
        <taxon>Bacillariaceae</taxon>
        <taxon>Cylindrotheca</taxon>
    </lineage>
</organism>
<gene>
    <name evidence="3" type="ORF">CYCCA115_LOCUS12185</name>
</gene>
<name>A0AAD2JH06_9STRA</name>
<keyword evidence="1" id="KW-0479">Metal-binding</keyword>
<dbReference type="SUPFAM" id="SSF48371">
    <property type="entry name" value="ARM repeat"/>
    <property type="match status" value="1"/>
</dbReference>
<dbReference type="AlphaFoldDB" id="A0AAD2JH06"/>
<dbReference type="PANTHER" id="PTHR11685">
    <property type="entry name" value="RBR FAMILY RING FINGER AND IBR DOMAIN-CONTAINING"/>
    <property type="match status" value="1"/>
</dbReference>
<sequence>MSISHASEEDAEKLKTDIASLVRVQDRLKKVSDATKLPSILSALLPRLLGRLEEYSIQTPSHRDSEILKLKTQAMEKTSEILTEATQRMKKDSEVEVKDVIKSILNFVHTKSPLAGTWALSILSVGMQRKNPSESIPSQTMAHLIYTVDAMHTEATDRLSPVYPNRYFTASWMLLDCLVLSATVRPLVSWHMEDHDWYIRYERHISQCDVSRDHKDAITAASTNGNGLFHLLLDLLLLPLSTPMQIRLYMSQISCMRMEHRHKPTRSRSSKTWYQEAKRPIWSNVAVSYLCHVKLIALRCASWPLNEGLFEATNRECAVVLNVLAASKETMHGRVALDFLGKLGGKYSLDTMLSLLVLLVGDENALQLQKDIGDSSSASWERILGHTPDSALMQRPPLPMHVGEGVMQFLTENELQEEDVSSDRRESITLTIDMCLAWTSTNEEGQGTSLSPIQMKQKWIYSIRLVKSIYQKLVAADLISEKNPDAWASDLIQKSLKMCFGVLSLVLEAGQSNVEKLRKRTRPVPGAPAPFGRRADLNDLLNDHREGQKRRQLSSDDAVASREAAYELISLLSGHAVEWSENFFQLPSLLLGCAIHEEEILQQSVTDALVHLLSAYIKALSSDWRQLLGAKTIKDSKQLATPLLPILLDAICADSLNARRNAKEWVEMILQILDSEAASFLSLCVTYIESGASAPSVTEVLNQLHGFVLPSEIGYTNLNDNRGMKPIQSTIHSDVMDLISKYQMPYHAAQCILSDHSFSLVEAKASCQSDLKTLLEPFKTSGMDENISYAQDDVTLCGICYDEVPSDESYSLKCCHAFCKSCWCFFVDEAGDNSPSGLLSLTCPQHECTARVTSRDLEVIDASYCNTFETSTVHAFVQSKPTHRFCPGPDYHVCNQYIESGDSNDDLQRGLFLAKRYEAHEDAQLFTKDQKQNLENRPLNQIEEEYFETLQTGLEVVMEARIFLKHSYMATFGLRGNQTKLTELESHQGALEVLTEKLNQLTEMNVHRIYREQGKQSLTMHFQRLSFYLFSVCTYMTRILDLDLETD</sequence>
<dbReference type="PROSITE" id="PS50089">
    <property type="entry name" value="ZF_RING_2"/>
    <property type="match status" value="1"/>
</dbReference>
<reference evidence="3" key="1">
    <citation type="submission" date="2023-08" db="EMBL/GenBank/DDBJ databases">
        <authorList>
            <person name="Audoor S."/>
            <person name="Bilcke G."/>
        </authorList>
    </citation>
    <scope>NUCLEOTIDE SEQUENCE</scope>
</reference>
<dbReference type="EMBL" id="CAKOGP040001758">
    <property type="protein sequence ID" value="CAJ1949614.1"/>
    <property type="molecule type" value="Genomic_DNA"/>
</dbReference>
<dbReference type="GO" id="GO:0016567">
    <property type="term" value="P:protein ubiquitination"/>
    <property type="evidence" value="ECO:0007669"/>
    <property type="project" value="InterPro"/>
</dbReference>
<evidence type="ECO:0000259" key="2">
    <source>
        <dbReference type="PROSITE" id="PS50089"/>
    </source>
</evidence>
<keyword evidence="4" id="KW-1185">Reference proteome</keyword>
<dbReference type="InterPro" id="IPR001841">
    <property type="entry name" value="Znf_RING"/>
</dbReference>
<accession>A0AAD2JH06</accession>
<feature type="domain" description="RING-type" evidence="2">
    <location>
        <begin position="797"/>
        <end position="847"/>
    </location>
</feature>
<dbReference type="InterPro" id="IPR031127">
    <property type="entry name" value="E3_UB_ligase_RBR"/>
</dbReference>
<dbReference type="Gene3D" id="1.20.120.1750">
    <property type="match status" value="1"/>
</dbReference>
<dbReference type="Proteomes" id="UP001295423">
    <property type="component" value="Unassembled WGS sequence"/>
</dbReference>
<dbReference type="InterPro" id="IPR016024">
    <property type="entry name" value="ARM-type_fold"/>
</dbReference>
<evidence type="ECO:0000313" key="4">
    <source>
        <dbReference type="Proteomes" id="UP001295423"/>
    </source>
</evidence>
<evidence type="ECO:0000256" key="1">
    <source>
        <dbReference type="PROSITE-ProRule" id="PRU00175"/>
    </source>
</evidence>
<keyword evidence="1" id="KW-0862">Zinc</keyword>
<protein>
    <recommendedName>
        <fullName evidence="2">RING-type domain-containing protein</fullName>
    </recommendedName>
</protein>
<dbReference type="GO" id="GO:0004842">
    <property type="term" value="F:ubiquitin-protein transferase activity"/>
    <property type="evidence" value="ECO:0007669"/>
    <property type="project" value="InterPro"/>
</dbReference>
<dbReference type="SUPFAM" id="SSF57850">
    <property type="entry name" value="RING/U-box"/>
    <property type="match status" value="1"/>
</dbReference>
<comment type="caution">
    <text evidence="3">The sequence shown here is derived from an EMBL/GenBank/DDBJ whole genome shotgun (WGS) entry which is preliminary data.</text>
</comment>
<evidence type="ECO:0000313" key="3">
    <source>
        <dbReference type="EMBL" id="CAJ1949614.1"/>
    </source>
</evidence>